<accession>A0A316RDJ3</accession>
<dbReference type="Pfam" id="PF12849">
    <property type="entry name" value="PBP_like_2"/>
    <property type="match status" value="1"/>
</dbReference>
<dbReference type="InterPro" id="IPR050811">
    <property type="entry name" value="Phosphate_ABC_transporter"/>
</dbReference>
<evidence type="ECO:0000313" key="4">
    <source>
        <dbReference type="EMBL" id="HBJ08044.1"/>
    </source>
</evidence>
<comment type="caution">
    <text evidence="4">The sequence shown here is derived from an EMBL/GenBank/DDBJ whole genome shotgun (WGS) entry which is preliminary data.</text>
</comment>
<protein>
    <submittedName>
        <fullName evidence="4">Phosphate ABC transporter substrate-binding protein</fullName>
    </submittedName>
</protein>
<dbReference type="EMBL" id="DNWC01000050">
    <property type="protein sequence ID" value="HBJ08044.1"/>
    <property type="molecule type" value="Genomic_DNA"/>
</dbReference>
<proteinExistence type="predicted"/>
<dbReference type="AlphaFoldDB" id="A0A316RDJ3"/>
<name>A0A316RDJ3_9BACT</name>
<sequence>MKIKRSFCLSVCAVFILAGIFAACNSSKKKGITETPTSGLIKISADQTFEPIMEQEIDVFEGLYPKANIIPVYADEVDVITSLLQDSVRLAVTTRRLSPKEVETLNARKLYPKEVKIATDGVALIVNKANPDTLITMDQLRRILTGEVTEWNQVYPESKLGKLQLVFDNPNSSTVRFAIDSICAGKPLSKNLNAQDNNENVIDYVSEVPNAIGVIGASWIGNKNDSTRLSFSDKITVMGISRDDVAYPSNSYQPYQAYLAMGLYPLTRDVYIITTDPKSGLPSGFTTFVGSDKGQRIILKTGIVPATQAIRIVNVRENL</sequence>
<dbReference type="PANTHER" id="PTHR30570">
    <property type="entry name" value="PERIPLASMIC PHOSPHATE BINDING COMPONENT OF PHOSPHATE ABC TRANSPORTER"/>
    <property type="match status" value="1"/>
</dbReference>
<feature type="domain" description="PBP" evidence="3">
    <location>
        <begin position="33"/>
        <end position="292"/>
    </location>
</feature>
<dbReference type="PANTHER" id="PTHR30570:SF1">
    <property type="entry name" value="PHOSPHATE-BINDING PROTEIN PSTS"/>
    <property type="match status" value="1"/>
</dbReference>
<dbReference type="Gene3D" id="3.40.190.10">
    <property type="entry name" value="Periplasmic binding protein-like II"/>
    <property type="match status" value="2"/>
</dbReference>
<evidence type="ECO:0000259" key="3">
    <source>
        <dbReference type="Pfam" id="PF12849"/>
    </source>
</evidence>
<feature type="signal peptide" evidence="2">
    <location>
        <begin position="1"/>
        <end position="22"/>
    </location>
</feature>
<dbReference type="InterPro" id="IPR024370">
    <property type="entry name" value="PBP_domain"/>
</dbReference>
<keyword evidence="1 2" id="KW-0732">Signal</keyword>
<dbReference type="PROSITE" id="PS51257">
    <property type="entry name" value="PROKAR_LIPOPROTEIN"/>
    <property type="match status" value="1"/>
</dbReference>
<evidence type="ECO:0000313" key="5">
    <source>
        <dbReference type="Proteomes" id="UP000262954"/>
    </source>
</evidence>
<reference evidence="4 5" key="1">
    <citation type="journal article" date="2018" name="Nat. Biotechnol.">
        <title>A standardized bacterial taxonomy based on genome phylogeny substantially revises the tree of life.</title>
        <authorList>
            <person name="Parks D.H."/>
            <person name="Chuvochina M."/>
            <person name="Waite D.W."/>
            <person name="Rinke C."/>
            <person name="Skarshewski A."/>
            <person name="Chaumeil P.A."/>
            <person name="Hugenholtz P."/>
        </authorList>
    </citation>
    <scope>NUCLEOTIDE SEQUENCE [LARGE SCALE GENOMIC DNA]</scope>
    <source>
        <strain evidence="4">UBA11482</strain>
    </source>
</reference>
<dbReference type="SUPFAM" id="SSF53850">
    <property type="entry name" value="Periplasmic binding protein-like II"/>
    <property type="match status" value="1"/>
</dbReference>
<gene>
    <name evidence="4" type="ORF">DDY73_03485</name>
</gene>
<evidence type="ECO:0000256" key="1">
    <source>
        <dbReference type="ARBA" id="ARBA00022729"/>
    </source>
</evidence>
<feature type="chain" id="PRO_5030062770" evidence="2">
    <location>
        <begin position="23"/>
        <end position="319"/>
    </location>
</feature>
<evidence type="ECO:0000256" key="2">
    <source>
        <dbReference type="SAM" id="SignalP"/>
    </source>
</evidence>
<dbReference type="RefSeq" id="WP_022390512.1">
    <property type="nucleotide sequence ID" value="NZ_JAQDEG010000025.1"/>
</dbReference>
<dbReference type="Proteomes" id="UP000262954">
    <property type="component" value="Unassembled WGS sequence"/>
</dbReference>
<organism evidence="4 5">
    <name type="scientific">Coprobacter fastidiosus</name>
    <dbReference type="NCBI Taxonomy" id="1099853"/>
    <lineage>
        <taxon>Bacteria</taxon>
        <taxon>Pseudomonadati</taxon>
        <taxon>Bacteroidota</taxon>
        <taxon>Bacteroidia</taxon>
        <taxon>Bacteroidales</taxon>
        <taxon>Barnesiellaceae</taxon>
        <taxon>Coprobacter</taxon>
    </lineage>
</organism>